<dbReference type="EMBL" id="BPLQ01013475">
    <property type="protein sequence ID" value="GIY72338.1"/>
    <property type="molecule type" value="Genomic_DNA"/>
</dbReference>
<organism evidence="2 3">
    <name type="scientific">Caerostris darwini</name>
    <dbReference type="NCBI Taxonomy" id="1538125"/>
    <lineage>
        <taxon>Eukaryota</taxon>
        <taxon>Metazoa</taxon>
        <taxon>Ecdysozoa</taxon>
        <taxon>Arthropoda</taxon>
        <taxon>Chelicerata</taxon>
        <taxon>Arachnida</taxon>
        <taxon>Araneae</taxon>
        <taxon>Araneomorphae</taxon>
        <taxon>Entelegynae</taxon>
        <taxon>Araneoidea</taxon>
        <taxon>Araneidae</taxon>
        <taxon>Caerostris</taxon>
    </lineage>
</organism>
<proteinExistence type="predicted"/>
<dbReference type="Proteomes" id="UP001054837">
    <property type="component" value="Unassembled WGS sequence"/>
</dbReference>
<evidence type="ECO:0000313" key="3">
    <source>
        <dbReference type="Proteomes" id="UP001054837"/>
    </source>
</evidence>
<protein>
    <submittedName>
        <fullName evidence="2">Uncharacterized protein</fullName>
    </submittedName>
</protein>
<feature type="compositionally biased region" description="Polar residues" evidence="1">
    <location>
        <begin position="350"/>
        <end position="371"/>
    </location>
</feature>
<evidence type="ECO:0000313" key="2">
    <source>
        <dbReference type="EMBL" id="GIY72338.1"/>
    </source>
</evidence>
<gene>
    <name evidence="2" type="ORF">CDAR_522561</name>
</gene>
<reference evidence="2 3" key="1">
    <citation type="submission" date="2021-06" db="EMBL/GenBank/DDBJ databases">
        <title>Caerostris darwini draft genome.</title>
        <authorList>
            <person name="Kono N."/>
            <person name="Arakawa K."/>
        </authorList>
    </citation>
    <scope>NUCLEOTIDE SEQUENCE [LARGE SCALE GENOMIC DNA]</scope>
</reference>
<comment type="caution">
    <text evidence="2">The sequence shown here is derived from an EMBL/GenBank/DDBJ whole genome shotgun (WGS) entry which is preliminary data.</text>
</comment>
<feature type="region of interest" description="Disordered" evidence="1">
    <location>
        <begin position="294"/>
        <end position="404"/>
    </location>
</feature>
<feature type="compositionally biased region" description="Low complexity" evidence="1">
    <location>
        <begin position="388"/>
        <end position="402"/>
    </location>
</feature>
<feature type="region of interest" description="Disordered" evidence="1">
    <location>
        <begin position="416"/>
        <end position="459"/>
    </location>
</feature>
<evidence type="ECO:0000256" key="1">
    <source>
        <dbReference type="SAM" id="MobiDB-lite"/>
    </source>
</evidence>
<feature type="compositionally biased region" description="Polar residues" evidence="1">
    <location>
        <begin position="78"/>
        <end position="87"/>
    </location>
</feature>
<sequence>MMESSANGTTELHSNLRYENSCNAIESENIVDCKQENNLIPTHSLIQEETNCSNLYTGTESIESSDFENLKDPVMADSFSQNQSQPDSSASSSRARSSENCIERTQIENDSNPNVEIINTTTPEKTDASYEKDYNLKKLSVKLTRAKVHSVSYGWTFLKQLASDVYNDFYKQNKRIDLKKIYKLNIVSPYTSLTRTVFQHRLSYLLNKLIRENIKKEREEKRLCIRGKIVRLNSKLDSATRLSLHSSYSEVHLTRDRKIERKFRKTKTNKKNKTLRSRKAIQATVAKAPRRLVQPRRHSVVNQPSCSFSRPDRMPSRQEPKELKVCDPKVTHRPILHIPQPEQPSPIPSTSFHIPQPEQLNSSPQPSTDFQISLPEQLSSSPQPPTKQPSSSPKPEQLSSSPNPFIDFQISQLEQLSSSPQPNTNFQIPQPEQLSSSPNPSIDFGISQPEQLSSSPIPSTSYQIRQLEQLGSSPQPPTNFQNYSMDHLSLSGLNHLPINAKSSAANKSFYLGNDKTEMDNDSDNTELFQLSQKPLFAITSLC</sequence>
<feature type="compositionally biased region" description="Polar residues" evidence="1">
    <location>
        <begin position="423"/>
        <end position="440"/>
    </location>
</feature>
<name>A0AAV4VQD3_9ARAC</name>
<dbReference type="AlphaFoldDB" id="A0AAV4VQD3"/>
<feature type="compositionally biased region" description="Basic and acidic residues" evidence="1">
    <location>
        <begin position="310"/>
        <end position="330"/>
    </location>
</feature>
<feature type="compositionally biased region" description="Polar residues" evidence="1">
    <location>
        <begin position="448"/>
        <end position="459"/>
    </location>
</feature>
<keyword evidence="3" id="KW-1185">Reference proteome</keyword>
<feature type="region of interest" description="Disordered" evidence="1">
    <location>
        <begin position="77"/>
        <end position="100"/>
    </location>
</feature>
<accession>A0AAV4VQD3</accession>